<gene>
    <name evidence="2" type="ORF">NBRC116598_40840</name>
</gene>
<comment type="caution">
    <text evidence="2">The sequence shown here is derived from an EMBL/GenBank/DDBJ whole genome shotgun (WGS) entry which is preliminary data.</text>
</comment>
<feature type="transmembrane region" description="Helical" evidence="1">
    <location>
        <begin position="119"/>
        <end position="137"/>
    </location>
</feature>
<feature type="transmembrane region" description="Helical" evidence="1">
    <location>
        <begin position="87"/>
        <end position="107"/>
    </location>
</feature>
<feature type="transmembrane region" description="Helical" evidence="1">
    <location>
        <begin position="59"/>
        <end position="81"/>
    </location>
</feature>
<evidence type="ECO:0000313" key="2">
    <source>
        <dbReference type="EMBL" id="GAA6198639.1"/>
    </source>
</evidence>
<keyword evidence="1" id="KW-0812">Transmembrane</keyword>
<evidence type="ECO:0000256" key="1">
    <source>
        <dbReference type="SAM" id="Phobius"/>
    </source>
</evidence>
<keyword evidence="3" id="KW-1185">Reference proteome</keyword>
<dbReference type="EMBL" id="BAABWU010000026">
    <property type="protein sequence ID" value="GAA6198639.1"/>
    <property type="molecule type" value="Genomic_DNA"/>
</dbReference>
<proteinExistence type="predicted"/>
<keyword evidence="1" id="KW-1133">Transmembrane helix</keyword>
<reference evidence="2 3" key="1">
    <citation type="submission" date="2024-04" db="EMBL/GenBank/DDBJ databases">
        <title>Draft genome sequence of Pseudophaeobacter arcticus NBRC 116598.</title>
        <authorList>
            <person name="Miyakawa T."/>
            <person name="Kusuya Y."/>
            <person name="Miura T."/>
        </authorList>
    </citation>
    <scope>NUCLEOTIDE SEQUENCE [LARGE SCALE GENOMIC DNA]</scope>
    <source>
        <strain evidence="2 3">SU-CL00105</strain>
    </source>
</reference>
<evidence type="ECO:0000313" key="3">
    <source>
        <dbReference type="Proteomes" id="UP001441944"/>
    </source>
</evidence>
<keyword evidence="1" id="KW-0472">Membrane</keyword>
<accession>A0ABQ0ARZ2</accession>
<feature type="transmembrane region" description="Helical" evidence="1">
    <location>
        <begin position="31"/>
        <end position="52"/>
    </location>
</feature>
<sequence>MGVVVGFIVWICADWIVWIVLGPSWTDTARILQILALSIPIQVVAATSGAFYQVMNRMGVLFLAGLVTSSLNGIGMIVGALSGSLVTLSWCIVVTFSLSFMINYLLLYTMVFQIRIWKFARTSGAVALGFVSILAALDIMTRN</sequence>
<organism evidence="2 3">
    <name type="scientific">Pseudophaeobacter arcticus</name>
    <dbReference type="NCBI Taxonomy" id="385492"/>
    <lineage>
        <taxon>Bacteria</taxon>
        <taxon>Pseudomonadati</taxon>
        <taxon>Pseudomonadota</taxon>
        <taxon>Alphaproteobacteria</taxon>
        <taxon>Rhodobacterales</taxon>
        <taxon>Paracoccaceae</taxon>
        <taxon>Pseudophaeobacter</taxon>
    </lineage>
</organism>
<feature type="transmembrane region" description="Helical" evidence="1">
    <location>
        <begin position="7"/>
        <end position="25"/>
    </location>
</feature>
<name>A0ABQ0ARZ2_9RHOB</name>
<dbReference type="Proteomes" id="UP001441944">
    <property type="component" value="Unassembled WGS sequence"/>
</dbReference>
<protein>
    <submittedName>
        <fullName evidence="2">Uncharacterized protein</fullName>
    </submittedName>
</protein>